<evidence type="ECO:0000256" key="1">
    <source>
        <dbReference type="ARBA" id="ARBA00009108"/>
    </source>
</evidence>
<dbReference type="AlphaFoldDB" id="D9SKK7"/>
<dbReference type="KEGG" id="ccb:Clocel_1759"/>
<dbReference type="OrthoDB" id="9776196at2"/>
<comment type="similarity">
    <text evidence="1">Belongs to the UPF0749 family.</text>
</comment>
<name>D9SKK7_CLOC7</name>
<evidence type="ECO:0000256" key="2">
    <source>
        <dbReference type="SAM" id="Coils"/>
    </source>
</evidence>
<dbReference type="Pfam" id="PF05949">
    <property type="entry name" value="DUF881"/>
    <property type="match status" value="1"/>
</dbReference>
<dbReference type="EMBL" id="CP002160">
    <property type="protein sequence ID" value="ADL51503.1"/>
    <property type="molecule type" value="Genomic_DNA"/>
</dbReference>
<evidence type="ECO:0000313" key="3">
    <source>
        <dbReference type="EMBL" id="ADL51503.1"/>
    </source>
</evidence>
<dbReference type="RefSeq" id="WP_010077284.1">
    <property type="nucleotide sequence ID" value="NC_014393.1"/>
</dbReference>
<gene>
    <name evidence="3" type="ordered locus">Clocel_1759</name>
</gene>
<organism evidence="3 4">
    <name type="scientific">Clostridium cellulovorans (strain ATCC 35296 / DSM 3052 / OCM 3 / 743B)</name>
    <dbReference type="NCBI Taxonomy" id="573061"/>
    <lineage>
        <taxon>Bacteria</taxon>
        <taxon>Bacillati</taxon>
        <taxon>Bacillota</taxon>
        <taxon>Clostridia</taxon>
        <taxon>Eubacteriales</taxon>
        <taxon>Clostridiaceae</taxon>
        <taxon>Clostridium</taxon>
    </lineage>
</organism>
<evidence type="ECO:0008006" key="5">
    <source>
        <dbReference type="Google" id="ProtNLM"/>
    </source>
</evidence>
<sequence length="238" mass="26764">MKNNEATIFLFLAAIIVGVLIVSNFSFGANATTVTLNAQEYFEATNEKNELLGEITSILEEKEQLEKKLRTYKYRRGEIENEFKKEIDKYVMLNGLVALEGSGVEILMDDYVNFKDEPISGNNIHNTDVLAAINDLRVMGAEAISINGIRIVYNTEIYCFGADLTVNGIAICAPFKISAIGDGEKMEAYLNSLASDLGYIKNLRINLIIDIKRKDKIFIPSFDTQFKSEYMDIPETRN</sequence>
<dbReference type="PANTHER" id="PTHR37313">
    <property type="entry name" value="UPF0749 PROTEIN RV1825"/>
    <property type="match status" value="1"/>
</dbReference>
<protein>
    <recommendedName>
        <fullName evidence="5">Division initiation protein</fullName>
    </recommendedName>
</protein>
<keyword evidence="4" id="KW-1185">Reference proteome</keyword>
<accession>D9SKK7</accession>
<evidence type="ECO:0000313" key="4">
    <source>
        <dbReference type="Proteomes" id="UP000002730"/>
    </source>
</evidence>
<dbReference type="eggNOG" id="COG3879">
    <property type="taxonomic scope" value="Bacteria"/>
</dbReference>
<dbReference type="PANTHER" id="PTHR37313:SF2">
    <property type="entry name" value="UPF0749 PROTEIN YLXX"/>
    <property type="match status" value="1"/>
</dbReference>
<dbReference type="HOGENOM" id="CLU_040273_4_1_9"/>
<dbReference type="Gene3D" id="3.30.70.1880">
    <property type="entry name" value="Protein of unknown function DUF881"/>
    <property type="match status" value="1"/>
</dbReference>
<keyword evidence="2" id="KW-0175">Coiled coil</keyword>
<reference evidence="3 4" key="1">
    <citation type="submission" date="2010-08" db="EMBL/GenBank/DDBJ databases">
        <title>Complete sequence of Clostridium cellulovorans 743B.</title>
        <authorList>
            <consortium name="US DOE Joint Genome Institute"/>
            <person name="Lucas S."/>
            <person name="Copeland A."/>
            <person name="Lapidus A."/>
            <person name="Cheng J.-F."/>
            <person name="Bruce D."/>
            <person name="Goodwin L."/>
            <person name="Pitluck S."/>
            <person name="Chertkov O."/>
            <person name="Detter J.C."/>
            <person name="Han C."/>
            <person name="Tapia R."/>
            <person name="Land M."/>
            <person name="Hauser L."/>
            <person name="Chang Y.-J."/>
            <person name="Jeffries C."/>
            <person name="Kyrpides N."/>
            <person name="Ivanova N."/>
            <person name="Mikhailova N."/>
            <person name="Hemme C.L."/>
            <person name="Woyke T."/>
        </authorList>
    </citation>
    <scope>NUCLEOTIDE SEQUENCE [LARGE SCALE GENOMIC DNA]</scope>
    <source>
        <strain evidence="4">ATCC 35296 / DSM 3052 / OCM 3 / 743B</strain>
    </source>
</reference>
<dbReference type="STRING" id="573061.Clocel_1759"/>
<proteinExistence type="inferred from homology"/>
<feature type="coiled-coil region" evidence="2">
    <location>
        <begin position="48"/>
        <end position="82"/>
    </location>
</feature>
<dbReference type="InterPro" id="IPR010273">
    <property type="entry name" value="DUF881"/>
</dbReference>
<dbReference type="Proteomes" id="UP000002730">
    <property type="component" value="Chromosome"/>
</dbReference>